<dbReference type="InterPro" id="IPR051466">
    <property type="entry name" value="D-amino_acid_metab_enzyme"/>
</dbReference>
<dbReference type="SUPFAM" id="SSF51419">
    <property type="entry name" value="PLP-binding barrel"/>
    <property type="match status" value="1"/>
</dbReference>
<dbReference type="GO" id="GO:0036088">
    <property type="term" value="P:D-serine catabolic process"/>
    <property type="evidence" value="ECO:0007669"/>
    <property type="project" value="TreeGrafter"/>
</dbReference>
<dbReference type="AlphaFoldDB" id="A0A2K9NH48"/>
<accession>A0A2K9NH48</accession>
<sequence>MIICAGCSPMPDTPAAYFASLSAALDRARIAEPVLILDRSRLDANIRAVADMSRGAAAVRLVVKSLPCAPLLRHLSASLNSNRAMVFNRAMLLSMRDVDPTSDILLGKPLPVAAARAYYDEAGIEGPGPRWLIDSVERLDQYAALARTLGIRLDAAVEVDVGLHRGGVAGPAALAGLLDRAGPEIRLTGLMGYDPHLAKLPQAMGIRSRAFAGMCRDYAAMAALLRSRGVADPLLNSAGSPTYVLHATGSPANDLAIGSAFVKPSDFDIGTLSHHVPACFIATPVLKVAHPARVPGLGSLPARLFPGQAQAHFIHGGNWLADPVWPAGLRRSAIFGPSSNQECWLGSHDPARQPGDWLFLRPRQSEALFLQFGSLTVFDGGEITQAWPVFPPSA</sequence>
<keyword evidence="3" id="KW-1185">Reference proteome</keyword>
<dbReference type="EMBL" id="CP025612">
    <property type="protein sequence ID" value="AUN32403.1"/>
    <property type="molecule type" value="Genomic_DNA"/>
</dbReference>
<dbReference type="GO" id="GO:0008721">
    <property type="term" value="F:D-serine ammonia-lyase activity"/>
    <property type="evidence" value="ECO:0007669"/>
    <property type="project" value="TreeGrafter"/>
</dbReference>
<dbReference type="Gene3D" id="3.20.20.10">
    <property type="entry name" value="Alanine racemase"/>
    <property type="match status" value="1"/>
</dbReference>
<name>A0A2K9NH48_9PROT</name>
<protein>
    <recommendedName>
        <fullName evidence="1">Alanine racemase N-terminal domain-containing protein</fullName>
    </recommendedName>
</protein>
<dbReference type="PANTHER" id="PTHR28004">
    <property type="entry name" value="ZGC:162816-RELATED"/>
    <property type="match status" value="1"/>
</dbReference>
<dbReference type="PANTHER" id="PTHR28004:SF2">
    <property type="entry name" value="D-SERINE DEHYDRATASE"/>
    <property type="match status" value="1"/>
</dbReference>
<organism evidence="2 3">
    <name type="scientific">Niveispirillum cyanobacteriorum</name>
    <dbReference type="NCBI Taxonomy" id="1612173"/>
    <lineage>
        <taxon>Bacteria</taxon>
        <taxon>Pseudomonadati</taxon>
        <taxon>Pseudomonadota</taxon>
        <taxon>Alphaproteobacteria</taxon>
        <taxon>Rhodospirillales</taxon>
        <taxon>Azospirillaceae</taxon>
        <taxon>Niveispirillum</taxon>
    </lineage>
</organism>
<evidence type="ECO:0000259" key="1">
    <source>
        <dbReference type="Pfam" id="PF01168"/>
    </source>
</evidence>
<feature type="domain" description="Alanine racemase N-terminal" evidence="1">
    <location>
        <begin position="38"/>
        <end position="247"/>
    </location>
</feature>
<evidence type="ECO:0000313" key="2">
    <source>
        <dbReference type="EMBL" id="AUN32403.1"/>
    </source>
</evidence>
<dbReference type="Proteomes" id="UP000234752">
    <property type="component" value="Chromosome eg_2"/>
</dbReference>
<evidence type="ECO:0000313" key="3">
    <source>
        <dbReference type="Proteomes" id="UP000234752"/>
    </source>
</evidence>
<dbReference type="InterPro" id="IPR001608">
    <property type="entry name" value="Ala_racemase_N"/>
</dbReference>
<dbReference type="Pfam" id="PF01168">
    <property type="entry name" value="Ala_racemase_N"/>
    <property type="match status" value="1"/>
</dbReference>
<dbReference type="KEGG" id="ncb:C0V82_18705"/>
<reference evidence="2 3" key="1">
    <citation type="submission" date="2017-12" db="EMBL/GenBank/DDBJ databases">
        <title>Genomes of bacteria within cyanobacterial aggregates.</title>
        <authorList>
            <person name="Cai H."/>
        </authorList>
    </citation>
    <scope>NUCLEOTIDE SEQUENCE [LARGE SCALE GENOMIC DNA]</scope>
    <source>
        <strain evidence="2 3">TH16</strain>
    </source>
</reference>
<gene>
    <name evidence="2" type="ORF">C0V82_18705</name>
</gene>
<dbReference type="InterPro" id="IPR029066">
    <property type="entry name" value="PLP-binding_barrel"/>
</dbReference>
<proteinExistence type="predicted"/>